<organism evidence="2 3">
    <name type="scientific">Spartinivicinus poritis</name>
    <dbReference type="NCBI Taxonomy" id="2994640"/>
    <lineage>
        <taxon>Bacteria</taxon>
        <taxon>Pseudomonadati</taxon>
        <taxon>Pseudomonadota</taxon>
        <taxon>Gammaproteobacteria</taxon>
        <taxon>Oceanospirillales</taxon>
        <taxon>Zooshikellaceae</taxon>
        <taxon>Spartinivicinus</taxon>
    </lineage>
</organism>
<dbReference type="RefSeq" id="WP_274688564.1">
    <property type="nucleotide sequence ID" value="NZ_JAPMOU010000009.1"/>
</dbReference>
<name>A0ABT5U9G9_9GAMM</name>
<proteinExistence type="predicted"/>
<evidence type="ECO:0000313" key="2">
    <source>
        <dbReference type="EMBL" id="MDE1462207.1"/>
    </source>
</evidence>
<sequence>MCLLNKDGSVQKIAMTKTTLAQNIKFLLKENGLSEQDIQQQTGVKQTTIYQLVNGDVASTKKSTVSILSNFFGVEVWELTEVDLSQKKYHNSEIEYIESKALYAVPVLEWQDIVHFKRFPIGYWYQHRPTTCASRKIGQGFALTIDSQNYLPYFNPGVTLIFSGNRPPEQDNIVLAVTDKPQPTLVKCKNFSDGLIYLQSLNDANNTMLYSKTYSIQGVLIEERYS</sequence>
<dbReference type="CDD" id="cd00093">
    <property type="entry name" value="HTH_XRE"/>
    <property type="match status" value="1"/>
</dbReference>
<reference evidence="2 3" key="1">
    <citation type="submission" date="2022-11" db="EMBL/GenBank/DDBJ databases">
        <title>Spartinivicinus poritis sp. nov., isolated from scleractinian coral Porites lutea.</title>
        <authorList>
            <person name="Zhang G."/>
            <person name="Cai L."/>
            <person name="Wei Q."/>
        </authorList>
    </citation>
    <scope>NUCLEOTIDE SEQUENCE [LARGE SCALE GENOMIC DNA]</scope>
    <source>
        <strain evidence="2 3">A2-2</strain>
    </source>
</reference>
<dbReference type="Proteomes" id="UP001528823">
    <property type="component" value="Unassembled WGS sequence"/>
</dbReference>
<protein>
    <submittedName>
        <fullName evidence="2">Helix-turn-helix domain-containing protein</fullName>
    </submittedName>
</protein>
<dbReference type="Gene3D" id="2.10.109.10">
    <property type="entry name" value="Umud Fragment, subunit A"/>
    <property type="match status" value="1"/>
</dbReference>
<dbReference type="SUPFAM" id="SSF47413">
    <property type="entry name" value="lambda repressor-like DNA-binding domains"/>
    <property type="match status" value="1"/>
</dbReference>
<dbReference type="InterPro" id="IPR010982">
    <property type="entry name" value="Lambda_DNA-bd_dom_sf"/>
</dbReference>
<accession>A0ABT5U9G9</accession>
<dbReference type="Pfam" id="PF01381">
    <property type="entry name" value="HTH_3"/>
    <property type="match status" value="1"/>
</dbReference>
<dbReference type="InterPro" id="IPR001387">
    <property type="entry name" value="Cro/C1-type_HTH"/>
</dbReference>
<dbReference type="InterPro" id="IPR036286">
    <property type="entry name" value="LexA/Signal_pep-like_sf"/>
</dbReference>
<dbReference type="SMART" id="SM00530">
    <property type="entry name" value="HTH_XRE"/>
    <property type="match status" value="1"/>
</dbReference>
<evidence type="ECO:0000259" key="1">
    <source>
        <dbReference type="PROSITE" id="PS50943"/>
    </source>
</evidence>
<keyword evidence="3" id="KW-1185">Reference proteome</keyword>
<gene>
    <name evidence="2" type="ORF">ORQ98_09500</name>
</gene>
<dbReference type="EMBL" id="JAPMOU010000009">
    <property type="protein sequence ID" value="MDE1462207.1"/>
    <property type="molecule type" value="Genomic_DNA"/>
</dbReference>
<dbReference type="InterPro" id="IPR015927">
    <property type="entry name" value="Peptidase_S24_S26A/B/C"/>
</dbReference>
<comment type="caution">
    <text evidence="2">The sequence shown here is derived from an EMBL/GenBank/DDBJ whole genome shotgun (WGS) entry which is preliminary data.</text>
</comment>
<dbReference type="Pfam" id="PF00717">
    <property type="entry name" value="Peptidase_S24"/>
    <property type="match status" value="1"/>
</dbReference>
<evidence type="ECO:0000313" key="3">
    <source>
        <dbReference type="Proteomes" id="UP001528823"/>
    </source>
</evidence>
<dbReference type="PROSITE" id="PS50943">
    <property type="entry name" value="HTH_CROC1"/>
    <property type="match status" value="1"/>
</dbReference>
<feature type="domain" description="HTH cro/C1-type" evidence="1">
    <location>
        <begin position="24"/>
        <end position="79"/>
    </location>
</feature>
<dbReference type="SUPFAM" id="SSF51306">
    <property type="entry name" value="LexA/Signal peptidase"/>
    <property type="match status" value="1"/>
</dbReference>
<dbReference type="Gene3D" id="1.10.260.40">
    <property type="entry name" value="lambda repressor-like DNA-binding domains"/>
    <property type="match status" value="1"/>
</dbReference>